<dbReference type="GO" id="GO:0005524">
    <property type="term" value="F:ATP binding"/>
    <property type="evidence" value="ECO:0007669"/>
    <property type="project" value="UniProtKB-KW"/>
</dbReference>
<dbReference type="EC" id="2.7.13.3" evidence="3"/>
<evidence type="ECO:0000256" key="8">
    <source>
        <dbReference type="ARBA" id="ARBA00022777"/>
    </source>
</evidence>
<evidence type="ECO:0000256" key="1">
    <source>
        <dbReference type="ARBA" id="ARBA00000085"/>
    </source>
</evidence>
<dbReference type="InterPro" id="IPR003594">
    <property type="entry name" value="HATPase_dom"/>
</dbReference>
<keyword evidence="8 17" id="KW-0418">Kinase</keyword>
<evidence type="ECO:0000259" key="15">
    <source>
        <dbReference type="PROSITE" id="PS50113"/>
    </source>
</evidence>
<keyword evidence="12" id="KW-0812">Transmembrane</keyword>
<name>A0A2W1LNH2_9BACL</name>
<dbReference type="Pfam" id="PF08448">
    <property type="entry name" value="PAS_4"/>
    <property type="match status" value="1"/>
</dbReference>
<dbReference type="Gene3D" id="3.30.450.20">
    <property type="entry name" value="PAS domain"/>
    <property type="match status" value="1"/>
</dbReference>
<dbReference type="GO" id="GO:0000155">
    <property type="term" value="F:phosphorelay sensor kinase activity"/>
    <property type="evidence" value="ECO:0007669"/>
    <property type="project" value="InterPro"/>
</dbReference>
<feature type="transmembrane region" description="Helical" evidence="12">
    <location>
        <begin position="166"/>
        <end position="188"/>
    </location>
</feature>
<comment type="catalytic activity">
    <reaction evidence="1">
        <text>ATP + protein L-histidine = ADP + protein N-phospho-L-histidine.</text>
        <dbReference type="EC" id="2.7.13.3"/>
    </reaction>
</comment>
<dbReference type="SMART" id="SM00304">
    <property type="entry name" value="HAMP"/>
    <property type="match status" value="1"/>
</dbReference>
<reference evidence="17 18" key="1">
    <citation type="submission" date="2018-06" db="EMBL/GenBank/DDBJ databases">
        <title>Paenibacillus imtechensis sp. nov.</title>
        <authorList>
            <person name="Pinnaka A.K."/>
            <person name="Singh H."/>
            <person name="Kaur M."/>
        </authorList>
    </citation>
    <scope>NUCLEOTIDE SEQUENCE [LARGE SCALE GENOMIC DNA]</scope>
    <source>
        <strain evidence="17 18">SMB1</strain>
    </source>
</reference>
<evidence type="ECO:0000313" key="17">
    <source>
        <dbReference type="EMBL" id="PZD96482.1"/>
    </source>
</evidence>
<dbReference type="PROSITE" id="PS50885">
    <property type="entry name" value="HAMP"/>
    <property type="match status" value="1"/>
</dbReference>
<dbReference type="PROSITE" id="PS50109">
    <property type="entry name" value="HIS_KIN"/>
    <property type="match status" value="1"/>
</dbReference>
<keyword evidence="6" id="KW-0808">Transferase</keyword>
<keyword evidence="4" id="KW-1003">Cell membrane</keyword>
<dbReference type="Gene3D" id="6.10.340.10">
    <property type="match status" value="1"/>
</dbReference>
<evidence type="ECO:0000256" key="12">
    <source>
        <dbReference type="SAM" id="Phobius"/>
    </source>
</evidence>
<dbReference type="NCBIfam" id="TIGR00229">
    <property type="entry name" value="sensory_box"/>
    <property type="match status" value="1"/>
</dbReference>
<dbReference type="Pfam" id="PF00672">
    <property type="entry name" value="HAMP"/>
    <property type="match status" value="1"/>
</dbReference>
<dbReference type="InterPro" id="IPR036890">
    <property type="entry name" value="HATPase_C_sf"/>
</dbReference>
<dbReference type="PROSITE" id="PS50112">
    <property type="entry name" value="PAS"/>
    <property type="match status" value="1"/>
</dbReference>
<feature type="domain" description="PAS" evidence="14">
    <location>
        <begin position="249"/>
        <end position="318"/>
    </location>
</feature>
<comment type="caution">
    <text evidence="17">The sequence shown here is derived from an EMBL/GenBank/DDBJ whole genome shotgun (WGS) entry which is preliminary data.</text>
</comment>
<dbReference type="PRINTS" id="PR00344">
    <property type="entry name" value="BCTRLSENSOR"/>
</dbReference>
<evidence type="ECO:0000256" key="4">
    <source>
        <dbReference type="ARBA" id="ARBA00022475"/>
    </source>
</evidence>
<dbReference type="SUPFAM" id="SSF158472">
    <property type="entry name" value="HAMP domain-like"/>
    <property type="match status" value="1"/>
</dbReference>
<dbReference type="CDD" id="cd00130">
    <property type="entry name" value="PAS"/>
    <property type="match status" value="1"/>
</dbReference>
<evidence type="ECO:0000256" key="11">
    <source>
        <dbReference type="ARBA" id="ARBA00023136"/>
    </source>
</evidence>
<evidence type="ECO:0000256" key="5">
    <source>
        <dbReference type="ARBA" id="ARBA00022553"/>
    </source>
</evidence>
<dbReference type="OrthoDB" id="9815750at2"/>
<evidence type="ECO:0000256" key="7">
    <source>
        <dbReference type="ARBA" id="ARBA00022741"/>
    </source>
</evidence>
<dbReference type="Gene3D" id="3.30.565.10">
    <property type="entry name" value="Histidine kinase-like ATPase, C-terminal domain"/>
    <property type="match status" value="1"/>
</dbReference>
<evidence type="ECO:0000256" key="6">
    <source>
        <dbReference type="ARBA" id="ARBA00022679"/>
    </source>
</evidence>
<evidence type="ECO:0000259" key="14">
    <source>
        <dbReference type="PROSITE" id="PS50112"/>
    </source>
</evidence>
<proteinExistence type="predicted"/>
<dbReference type="PANTHER" id="PTHR43065:SF34">
    <property type="entry name" value="SPORULATION KINASE A"/>
    <property type="match status" value="1"/>
</dbReference>
<keyword evidence="12" id="KW-1133">Transmembrane helix</keyword>
<dbReference type="EMBL" id="QKRB01000038">
    <property type="protein sequence ID" value="PZD96482.1"/>
    <property type="molecule type" value="Genomic_DNA"/>
</dbReference>
<dbReference type="InterPro" id="IPR000700">
    <property type="entry name" value="PAS-assoc_C"/>
</dbReference>
<keyword evidence="10" id="KW-0902">Two-component regulatory system</keyword>
<sequence length="592" mass="65409">MWPAGSGEEDGARQEIRAYLAKAGRDYVVSVGINNDDTLELLEKSEPRQLIDDLLAGQRDLMEIAVLDPGSFTEAGAMEVNAGTDAFMGTAAIQYGRFTPGNKLIDQADVAAAAAGKMVFRSAVMDGKSILKGYIGFEEPYPLVVSLVMDEAFLFENLNQQRMNRILISGALLVLVVMASYIISGWLIRPVHSILSKVNDVADGQFDTVLEVRSSDEMGQLAQQVNAMSKNLAVYTNKLQSAFEENRTMKEYLQSFINHTSDAIHVEQTDGTIVQVNQAFEMMFGWTAEEAIGARLQLVPEQYSREEQQALDEIAAGKLLPARETVRQRKDGNWMNVSVTTSPIRDNKGIIRAYASITRDMTSRYKMDELLRRSEKLNTVGQLAAGVAHEIRNPLTTLRGFLQLQQQTQKLNVGHVDLMLSELDRINLIVSEFLILAKPQASKFELKDVRYVLGDVVSLLDSQAHLCNVVFNTDFTQEECEIACEENQLKQVFINVLKNAIEAMPRGGEVNIVVEKRKRDTIAVSITDQGVGIPEEMIPKLGDPFVTGKETGTGLGIMVSQRIIQSHQGTMDITSKVDVGTTVVITLPAVTE</sequence>
<keyword evidence="9" id="KW-0067">ATP-binding</keyword>
<evidence type="ECO:0000313" key="18">
    <source>
        <dbReference type="Proteomes" id="UP000249522"/>
    </source>
</evidence>
<evidence type="ECO:0000256" key="9">
    <source>
        <dbReference type="ARBA" id="ARBA00022840"/>
    </source>
</evidence>
<protein>
    <recommendedName>
        <fullName evidence="3">histidine kinase</fullName>
        <ecNumber evidence="3">2.7.13.3</ecNumber>
    </recommendedName>
</protein>
<dbReference type="SUPFAM" id="SSF55874">
    <property type="entry name" value="ATPase domain of HSP90 chaperone/DNA topoisomerase II/histidine kinase"/>
    <property type="match status" value="1"/>
</dbReference>
<evidence type="ECO:0000256" key="3">
    <source>
        <dbReference type="ARBA" id="ARBA00012438"/>
    </source>
</evidence>
<dbReference type="Proteomes" id="UP000249522">
    <property type="component" value="Unassembled WGS sequence"/>
</dbReference>
<keyword evidence="18" id="KW-1185">Reference proteome</keyword>
<comment type="subcellular location">
    <subcellularLocation>
        <location evidence="2">Cell membrane</location>
        <topology evidence="2">Multi-pass membrane protein</topology>
    </subcellularLocation>
</comment>
<dbReference type="InterPro" id="IPR005467">
    <property type="entry name" value="His_kinase_dom"/>
</dbReference>
<dbReference type="Pfam" id="PF02518">
    <property type="entry name" value="HATPase_c"/>
    <property type="match status" value="1"/>
</dbReference>
<accession>A0A2W1LNH2</accession>
<keyword evidence="11 12" id="KW-0472">Membrane</keyword>
<dbReference type="InterPro" id="IPR000014">
    <property type="entry name" value="PAS"/>
</dbReference>
<dbReference type="InterPro" id="IPR003660">
    <property type="entry name" value="HAMP_dom"/>
</dbReference>
<dbReference type="SUPFAM" id="SSF55785">
    <property type="entry name" value="PYP-like sensor domain (PAS domain)"/>
    <property type="match status" value="1"/>
</dbReference>
<feature type="domain" description="HAMP" evidence="16">
    <location>
        <begin position="185"/>
        <end position="237"/>
    </location>
</feature>
<feature type="domain" description="Histidine kinase" evidence="13">
    <location>
        <begin position="386"/>
        <end position="591"/>
    </location>
</feature>
<dbReference type="Pfam" id="PF00512">
    <property type="entry name" value="HisKA"/>
    <property type="match status" value="1"/>
</dbReference>
<dbReference type="PANTHER" id="PTHR43065">
    <property type="entry name" value="SENSOR HISTIDINE KINASE"/>
    <property type="match status" value="1"/>
</dbReference>
<dbReference type="InterPro" id="IPR003661">
    <property type="entry name" value="HisK_dim/P_dom"/>
</dbReference>
<dbReference type="GO" id="GO:0005886">
    <property type="term" value="C:plasma membrane"/>
    <property type="evidence" value="ECO:0007669"/>
    <property type="project" value="UniProtKB-SubCell"/>
</dbReference>
<evidence type="ECO:0000259" key="16">
    <source>
        <dbReference type="PROSITE" id="PS50885"/>
    </source>
</evidence>
<organism evidence="17 18">
    <name type="scientific">Paenibacillus sambharensis</name>
    <dbReference type="NCBI Taxonomy" id="1803190"/>
    <lineage>
        <taxon>Bacteria</taxon>
        <taxon>Bacillati</taxon>
        <taxon>Bacillota</taxon>
        <taxon>Bacilli</taxon>
        <taxon>Bacillales</taxon>
        <taxon>Paenibacillaceae</taxon>
        <taxon>Paenibacillus</taxon>
    </lineage>
</organism>
<dbReference type="CDD" id="cd00082">
    <property type="entry name" value="HisKA"/>
    <property type="match status" value="1"/>
</dbReference>
<dbReference type="InterPro" id="IPR036097">
    <property type="entry name" value="HisK_dim/P_sf"/>
</dbReference>
<dbReference type="SUPFAM" id="SSF47384">
    <property type="entry name" value="Homodimeric domain of signal transducing histidine kinase"/>
    <property type="match status" value="1"/>
</dbReference>
<dbReference type="SMART" id="SM00091">
    <property type="entry name" value="PAS"/>
    <property type="match status" value="1"/>
</dbReference>
<dbReference type="PROSITE" id="PS50113">
    <property type="entry name" value="PAC"/>
    <property type="match status" value="1"/>
</dbReference>
<dbReference type="SMART" id="SM00387">
    <property type="entry name" value="HATPase_c"/>
    <property type="match status" value="1"/>
</dbReference>
<evidence type="ECO:0000259" key="13">
    <source>
        <dbReference type="PROSITE" id="PS50109"/>
    </source>
</evidence>
<gene>
    <name evidence="17" type="ORF">DNH61_07860</name>
</gene>
<dbReference type="AlphaFoldDB" id="A0A2W1LNH2"/>
<dbReference type="InterPro" id="IPR013656">
    <property type="entry name" value="PAS_4"/>
</dbReference>
<evidence type="ECO:0000256" key="10">
    <source>
        <dbReference type="ARBA" id="ARBA00023012"/>
    </source>
</evidence>
<dbReference type="CDD" id="cd06225">
    <property type="entry name" value="HAMP"/>
    <property type="match status" value="1"/>
</dbReference>
<dbReference type="Gene3D" id="1.10.287.130">
    <property type="match status" value="1"/>
</dbReference>
<dbReference type="InterPro" id="IPR035965">
    <property type="entry name" value="PAS-like_dom_sf"/>
</dbReference>
<keyword evidence="5" id="KW-0597">Phosphoprotein</keyword>
<dbReference type="SMART" id="SM00388">
    <property type="entry name" value="HisKA"/>
    <property type="match status" value="1"/>
</dbReference>
<dbReference type="InterPro" id="IPR004358">
    <property type="entry name" value="Sig_transdc_His_kin-like_C"/>
</dbReference>
<evidence type="ECO:0000256" key="2">
    <source>
        <dbReference type="ARBA" id="ARBA00004651"/>
    </source>
</evidence>
<feature type="domain" description="PAC" evidence="15">
    <location>
        <begin position="321"/>
        <end position="373"/>
    </location>
</feature>
<keyword evidence="7" id="KW-0547">Nucleotide-binding</keyword>